<name>A0A1Y6BYU6_9BACT</name>
<gene>
    <name evidence="3" type="ORF">SAMN06296036_11136</name>
</gene>
<dbReference type="STRING" id="1513793.SAMN06296036_11136"/>
<dbReference type="Pfam" id="PF13690">
    <property type="entry name" value="CheX"/>
    <property type="match status" value="1"/>
</dbReference>
<organism evidence="3 4">
    <name type="scientific">Pseudobacteriovorax antillogorgiicola</name>
    <dbReference type="NCBI Taxonomy" id="1513793"/>
    <lineage>
        <taxon>Bacteria</taxon>
        <taxon>Pseudomonadati</taxon>
        <taxon>Bdellovibrionota</taxon>
        <taxon>Oligoflexia</taxon>
        <taxon>Oligoflexales</taxon>
        <taxon>Pseudobacteriovoracaceae</taxon>
        <taxon>Pseudobacteriovorax</taxon>
    </lineage>
</organism>
<dbReference type="EMBL" id="FWZT01000011">
    <property type="protein sequence ID" value="SMF36455.1"/>
    <property type="molecule type" value="Genomic_DNA"/>
</dbReference>
<dbReference type="SUPFAM" id="SSF103039">
    <property type="entry name" value="CheC-like"/>
    <property type="match status" value="1"/>
</dbReference>
<reference evidence="4" key="1">
    <citation type="submission" date="2017-04" db="EMBL/GenBank/DDBJ databases">
        <authorList>
            <person name="Varghese N."/>
            <person name="Submissions S."/>
        </authorList>
    </citation>
    <scope>NUCLEOTIDE SEQUENCE [LARGE SCALE GENOMIC DNA]</scope>
    <source>
        <strain evidence="4">RKEM611</strain>
    </source>
</reference>
<proteinExistence type="predicted"/>
<sequence length="200" mass="22763">MSEATDITTSEDRERTVENLRTMIRGKVLSTLTKSARLEESRIVEVENTDDFVYGHWMAFILISGSSVRVTLKLHFSNRTAKIMLGNKVKNETDKDKLERISMDFMKEQCNLMAGALKTTFNNSKIITGLSIPLVTRGFDEAVFSDKLDHGKINDVWRLTWGQEEGDVICSSVTEVLQWSDFNGFSYEEVDEDDDEGVFL</sequence>
<accession>A0A1Y6BYU6</accession>
<dbReference type="RefSeq" id="WP_132320219.1">
    <property type="nucleotide sequence ID" value="NZ_FWZT01000011.1"/>
</dbReference>
<evidence type="ECO:0000313" key="4">
    <source>
        <dbReference type="Proteomes" id="UP000192907"/>
    </source>
</evidence>
<dbReference type="GO" id="GO:0006935">
    <property type="term" value="P:chemotaxis"/>
    <property type="evidence" value="ECO:0007669"/>
    <property type="project" value="UniProtKB-KW"/>
</dbReference>
<dbReference type="AlphaFoldDB" id="A0A1Y6BYU6"/>
<dbReference type="Proteomes" id="UP000192907">
    <property type="component" value="Unassembled WGS sequence"/>
</dbReference>
<keyword evidence="1" id="KW-0145">Chemotaxis</keyword>
<evidence type="ECO:0000256" key="1">
    <source>
        <dbReference type="ARBA" id="ARBA00022500"/>
    </source>
</evidence>
<dbReference type="InterPro" id="IPR028976">
    <property type="entry name" value="CheC-like_sf"/>
</dbReference>
<evidence type="ECO:0000313" key="3">
    <source>
        <dbReference type="EMBL" id="SMF36455.1"/>
    </source>
</evidence>
<dbReference type="InterPro" id="IPR028051">
    <property type="entry name" value="CheX-like_dom"/>
</dbReference>
<feature type="domain" description="Chemotaxis phosphatase CheX-like" evidence="2">
    <location>
        <begin position="59"/>
        <end position="143"/>
    </location>
</feature>
<dbReference type="Gene3D" id="3.40.1550.10">
    <property type="entry name" value="CheC-like"/>
    <property type="match status" value="1"/>
</dbReference>
<protein>
    <submittedName>
        <fullName evidence="3">Chemotaxis phosphatase CheX</fullName>
    </submittedName>
</protein>
<dbReference type="OrthoDB" id="9181039at2"/>
<keyword evidence="4" id="KW-1185">Reference proteome</keyword>
<evidence type="ECO:0000259" key="2">
    <source>
        <dbReference type="Pfam" id="PF13690"/>
    </source>
</evidence>